<dbReference type="PANTHER" id="PTHR12287:SF23">
    <property type="entry name" value="AROUSER, ISOFORM A-RELATED"/>
    <property type="match status" value="1"/>
</dbReference>
<feature type="domain" description="EPS8 spectrin-like" evidence="3">
    <location>
        <begin position="36"/>
        <end position="110"/>
    </location>
</feature>
<dbReference type="Proteomes" id="UP000694941">
    <property type="component" value="Unplaced"/>
</dbReference>
<dbReference type="GeneID" id="111084209"/>
<feature type="non-terminal residue" evidence="5">
    <location>
        <position position="1"/>
    </location>
</feature>
<keyword evidence="2" id="KW-0472">Membrane</keyword>
<dbReference type="InterPro" id="IPR039801">
    <property type="entry name" value="EPS8-like"/>
</dbReference>
<feature type="compositionally biased region" description="Basic and acidic residues" evidence="1">
    <location>
        <begin position="1"/>
        <end position="10"/>
    </location>
</feature>
<proteinExistence type="predicted"/>
<evidence type="ECO:0000313" key="4">
    <source>
        <dbReference type="Proteomes" id="UP000694941"/>
    </source>
</evidence>
<dbReference type="PANTHER" id="PTHR12287">
    <property type="entry name" value="EPIDERMAL GROWTH FACTOR RECEPTOR KINASE SUBSTRATE EPS8-RELATED PROTEIN"/>
    <property type="match status" value="1"/>
</dbReference>
<reference evidence="5" key="1">
    <citation type="submission" date="2025-08" db="UniProtKB">
        <authorList>
            <consortium name="RefSeq"/>
        </authorList>
    </citation>
    <scope>IDENTIFICATION</scope>
    <source>
        <tissue evidence="5">Muscle</tissue>
    </source>
</reference>
<keyword evidence="2" id="KW-0812">Transmembrane</keyword>
<gene>
    <name evidence="5" type="primary">LOC111084209</name>
</gene>
<evidence type="ECO:0000256" key="1">
    <source>
        <dbReference type="SAM" id="MobiDB-lite"/>
    </source>
</evidence>
<evidence type="ECO:0000313" key="5">
    <source>
        <dbReference type="RefSeq" id="XP_022236689.1"/>
    </source>
</evidence>
<keyword evidence="2" id="KW-1133">Transmembrane helix</keyword>
<feature type="transmembrane region" description="Helical" evidence="2">
    <location>
        <begin position="106"/>
        <end position="126"/>
    </location>
</feature>
<name>A0ABM1RZ84_LIMPO</name>
<sequence>VSGSQERQEQMRSPFQHSFNISEEPNSVRSERYDKEVMMLNCCFDDIELFVGRLQHAAAAYQELERRRKGRKNKKKDFGDGMLSIRAKPPTEREFFEVLQKFKFSFNLLVCAILSSYIYIILGYIFNMKT</sequence>
<feature type="region of interest" description="Disordered" evidence="1">
    <location>
        <begin position="1"/>
        <end position="27"/>
    </location>
</feature>
<feature type="compositionally biased region" description="Polar residues" evidence="1">
    <location>
        <begin position="11"/>
        <end position="27"/>
    </location>
</feature>
<feature type="non-terminal residue" evidence="5">
    <location>
        <position position="130"/>
    </location>
</feature>
<dbReference type="Pfam" id="PF22975">
    <property type="entry name" value="EPS8_2nd"/>
    <property type="match status" value="1"/>
</dbReference>
<accession>A0ABM1RZ84</accession>
<keyword evidence="4" id="KW-1185">Reference proteome</keyword>
<evidence type="ECO:0000256" key="2">
    <source>
        <dbReference type="SAM" id="Phobius"/>
    </source>
</evidence>
<feature type="region of interest" description="Disordered" evidence="1">
    <location>
        <begin position="66"/>
        <end position="85"/>
    </location>
</feature>
<dbReference type="RefSeq" id="XP_022236689.1">
    <property type="nucleotide sequence ID" value="XM_022380981.1"/>
</dbReference>
<protein>
    <submittedName>
        <fullName evidence="5">Epidermal growth factor receptor kinase substrate 8-like protein 2</fullName>
    </submittedName>
</protein>
<evidence type="ECO:0000259" key="3">
    <source>
        <dbReference type="Pfam" id="PF22975"/>
    </source>
</evidence>
<organism evidence="4 5">
    <name type="scientific">Limulus polyphemus</name>
    <name type="common">Atlantic horseshoe crab</name>
    <dbReference type="NCBI Taxonomy" id="6850"/>
    <lineage>
        <taxon>Eukaryota</taxon>
        <taxon>Metazoa</taxon>
        <taxon>Ecdysozoa</taxon>
        <taxon>Arthropoda</taxon>
        <taxon>Chelicerata</taxon>
        <taxon>Merostomata</taxon>
        <taxon>Xiphosura</taxon>
        <taxon>Limulidae</taxon>
        <taxon>Limulus</taxon>
    </lineage>
</organism>
<dbReference type="InterPro" id="IPR055093">
    <property type="entry name" value="EPS8_2nd"/>
</dbReference>